<accession>A0A7W5H3N6</accession>
<comment type="similarity">
    <text evidence="1">Belongs to the Skp family.</text>
</comment>
<feature type="coiled-coil region" evidence="3">
    <location>
        <begin position="71"/>
        <end position="141"/>
    </location>
</feature>
<evidence type="ECO:0000256" key="2">
    <source>
        <dbReference type="ARBA" id="ARBA00022729"/>
    </source>
</evidence>
<dbReference type="GO" id="GO:0051082">
    <property type="term" value="F:unfolded protein binding"/>
    <property type="evidence" value="ECO:0007669"/>
    <property type="project" value="InterPro"/>
</dbReference>
<sequence length="201" mass="23269">MNKTVRFIKVSIALSCAAIFFTQCSTKKRDAKDVISFDTTATKGKLPIAYINVDTLLAYYQLAKDANEQLLQGQEDSRQRINVRAKQLQADMASFENKMRNNAFLSREKAEEENNRLIAKQKELQDLNQQLSNQLLAQQQRFNEQIRDTINQFLKSYCPAKHYQIVLSTNSMNDNVLYAADGYDITRDVIKQLNARYEKKR</sequence>
<dbReference type="SMART" id="SM00935">
    <property type="entry name" value="OmpH"/>
    <property type="match status" value="1"/>
</dbReference>
<dbReference type="InterPro" id="IPR024930">
    <property type="entry name" value="Skp_dom_sf"/>
</dbReference>
<dbReference type="Proteomes" id="UP000544222">
    <property type="component" value="Unassembled WGS sequence"/>
</dbReference>
<name>A0A7W5H3N6_9PORP</name>
<evidence type="ECO:0000256" key="3">
    <source>
        <dbReference type="SAM" id="Coils"/>
    </source>
</evidence>
<dbReference type="GO" id="GO:0005829">
    <property type="term" value="C:cytosol"/>
    <property type="evidence" value="ECO:0007669"/>
    <property type="project" value="TreeGrafter"/>
</dbReference>
<dbReference type="AlphaFoldDB" id="A0A7W5H3N6"/>
<reference evidence="4 5" key="1">
    <citation type="submission" date="2020-08" db="EMBL/GenBank/DDBJ databases">
        <title>Genomic Encyclopedia of Type Strains, Phase IV (KMG-IV): sequencing the most valuable type-strain genomes for metagenomic binning, comparative biology and taxonomic classification.</title>
        <authorList>
            <person name="Goeker M."/>
        </authorList>
    </citation>
    <scope>NUCLEOTIDE SEQUENCE [LARGE SCALE GENOMIC DNA]</scope>
    <source>
        <strain evidence="4 5">DSM 27471</strain>
    </source>
</reference>
<dbReference type="Pfam" id="PF03938">
    <property type="entry name" value="OmpH"/>
    <property type="match status" value="1"/>
</dbReference>
<keyword evidence="2" id="KW-0732">Signal</keyword>
<dbReference type="GO" id="GO:0050821">
    <property type="term" value="P:protein stabilization"/>
    <property type="evidence" value="ECO:0007669"/>
    <property type="project" value="TreeGrafter"/>
</dbReference>
<organism evidence="4 5">
    <name type="scientific">Microbacter margulisiae</name>
    <dbReference type="NCBI Taxonomy" id="1350067"/>
    <lineage>
        <taxon>Bacteria</taxon>
        <taxon>Pseudomonadati</taxon>
        <taxon>Bacteroidota</taxon>
        <taxon>Bacteroidia</taxon>
        <taxon>Bacteroidales</taxon>
        <taxon>Porphyromonadaceae</taxon>
        <taxon>Microbacter</taxon>
    </lineage>
</organism>
<dbReference type="EMBL" id="JACHYB010000002">
    <property type="protein sequence ID" value="MBB3188631.1"/>
    <property type="molecule type" value="Genomic_DNA"/>
</dbReference>
<proteinExistence type="inferred from homology"/>
<comment type="caution">
    <text evidence="4">The sequence shown here is derived from an EMBL/GenBank/DDBJ whole genome shotgun (WGS) entry which is preliminary data.</text>
</comment>
<dbReference type="Gene3D" id="3.30.910.20">
    <property type="entry name" value="Skp domain"/>
    <property type="match status" value="1"/>
</dbReference>
<dbReference type="PANTHER" id="PTHR35089:SF1">
    <property type="entry name" value="CHAPERONE PROTEIN SKP"/>
    <property type="match status" value="1"/>
</dbReference>
<keyword evidence="3" id="KW-0175">Coiled coil</keyword>
<evidence type="ECO:0000313" key="4">
    <source>
        <dbReference type="EMBL" id="MBB3188631.1"/>
    </source>
</evidence>
<evidence type="ECO:0000313" key="5">
    <source>
        <dbReference type="Proteomes" id="UP000544222"/>
    </source>
</evidence>
<gene>
    <name evidence="4" type="ORF">FHX64_002829</name>
</gene>
<keyword evidence="5" id="KW-1185">Reference proteome</keyword>
<dbReference type="PANTHER" id="PTHR35089">
    <property type="entry name" value="CHAPERONE PROTEIN SKP"/>
    <property type="match status" value="1"/>
</dbReference>
<dbReference type="InterPro" id="IPR005632">
    <property type="entry name" value="Chaperone_Skp"/>
</dbReference>
<dbReference type="SUPFAM" id="SSF111384">
    <property type="entry name" value="OmpH-like"/>
    <property type="match status" value="1"/>
</dbReference>
<dbReference type="RefSeq" id="WP_183414372.1">
    <property type="nucleotide sequence ID" value="NZ_JACHYB010000002.1"/>
</dbReference>
<protein>
    <submittedName>
        <fullName evidence="4">Outer membrane protein</fullName>
    </submittedName>
</protein>
<evidence type="ECO:0000256" key="1">
    <source>
        <dbReference type="ARBA" id="ARBA00009091"/>
    </source>
</evidence>